<evidence type="ECO:0000256" key="5">
    <source>
        <dbReference type="ARBA" id="ARBA00022801"/>
    </source>
</evidence>
<dbReference type="Gene3D" id="3.30.70.270">
    <property type="match status" value="2"/>
</dbReference>
<keyword evidence="3" id="KW-0540">Nuclease</keyword>
<gene>
    <name evidence="8" type="ORF">ADUPG1_011687</name>
</gene>
<keyword evidence="2" id="KW-0548">Nucleotidyltransferase</keyword>
<keyword evidence="9" id="KW-1185">Reference proteome</keyword>
<dbReference type="Pfam" id="PF00665">
    <property type="entry name" value="rve"/>
    <property type="match status" value="1"/>
</dbReference>
<dbReference type="Proteomes" id="UP001057375">
    <property type="component" value="Unassembled WGS sequence"/>
</dbReference>
<dbReference type="InterPro" id="IPR041373">
    <property type="entry name" value="RT_RNaseH"/>
</dbReference>
<feature type="domain" description="Integrase catalytic" evidence="7">
    <location>
        <begin position="607"/>
        <end position="768"/>
    </location>
</feature>
<accession>A0ABQ5JWP4</accession>
<evidence type="ECO:0000256" key="2">
    <source>
        <dbReference type="ARBA" id="ARBA00022695"/>
    </source>
</evidence>
<dbReference type="Pfam" id="PF17917">
    <property type="entry name" value="RT_RNaseH"/>
    <property type="match status" value="1"/>
</dbReference>
<proteinExistence type="predicted"/>
<dbReference type="InterPro" id="IPR001584">
    <property type="entry name" value="Integrase_cat-core"/>
</dbReference>
<evidence type="ECO:0000256" key="1">
    <source>
        <dbReference type="ARBA" id="ARBA00022679"/>
    </source>
</evidence>
<dbReference type="Pfam" id="PF17921">
    <property type="entry name" value="Integrase_H2C2"/>
    <property type="match status" value="1"/>
</dbReference>
<dbReference type="CDD" id="cd01647">
    <property type="entry name" value="RT_LTR"/>
    <property type="match status" value="1"/>
</dbReference>
<organism evidence="8 9">
    <name type="scientific">Aduncisulcus paluster</name>
    <dbReference type="NCBI Taxonomy" id="2918883"/>
    <lineage>
        <taxon>Eukaryota</taxon>
        <taxon>Metamonada</taxon>
        <taxon>Carpediemonas-like organisms</taxon>
        <taxon>Aduncisulcus</taxon>
    </lineage>
</organism>
<dbReference type="SUPFAM" id="SSF53098">
    <property type="entry name" value="Ribonuclease H-like"/>
    <property type="match status" value="1"/>
</dbReference>
<dbReference type="PROSITE" id="PS50994">
    <property type="entry name" value="INTEGRASE"/>
    <property type="match status" value="1"/>
</dbReference>
<dbReference type="Gene3D" id="3.30.420.10">
    <property type="entry name" value="Ribonuclease H-like superfamily/Ribonuclease H"/>
    <property type="match status" value="1"/>
</dbReference>
<evidence type="ECO:0000313" key="8">
    <source>
        <dbReference type="EMBL" id="GKT20182.1"/>
    </source>
</evidence>
<dbReference type="Gene3D" id="1.10.340.70">
    <property type="match status" value="1"/>
</dbReference>
<keyword evidence="5" id="KW-0378">Hydrolase</keyword>
<evidence type="ECO:0000313" key="9">
    <source>
        <dbReference type="Proteomes" id="UP001057375"/>
    </source>
</evidence>
<comment type="caution">
    <text evidence="8">The sequence shown here is derived from an EMBL/GenBank/DDBJ whole genome shotgun (WGS) entry which is preliminary data.</text>
</comment>
<name>A0ABQ5JWP4_9EUKA</name>
<dbReference type="PANTHER" id="PTHR37984">
    <property type="entry name" value="PROTEIN CBG26694"/>
    <property type="match status" value="1"/>
</dbReference>
<dbReference type="InterPro" id="IPR041588">
    <property type="entry name" value="Integrase_H2C2"/>
</dbReference>
<dbReference type="InterPro" id="IPR043128">
    <property type="entry name" value="Rev_trsase/Diguanyl_cyclase"/>
</dbReference>
<dbReference type="CDD" id="cd09274">
    <property type="entry name" value="RNase_HI_RT_Ty3"/>
    <property type="match status" value="1"/>
</dbReference>
<dbReference type="EMBL" id="BQXS01012190">
    <property type="protein sequence ID" value="GKT20182.1"/>
    <property type="molecule type" value="Genomic_DNA"/>
</dbReference>
<dbReference type="Pfam" id="PF00078">
    <property type="entry name" value="RVT_1"/>
    <property type="match status" value="1"/>
</dbReference>
<dbReference type="InterPro" id="IPR036397">
    <property type="entry name" value="RNaseH_sf"/>
</dbReference>
<evidence type="ECO:0000256" key="4">
    <source>
        <dbReference type="ARBA" id="ARBA00022759"/>
    </source>
</evidence>
<reference evidence="8" key="1">
    <citation type="submission" date="2022-03" db="EMBL/GenBank/DDBJ databases">
        <title>Draft genome sequence of Aduncisulcus paluster, a free-living microaerophilic Fornicata.</title>
        <authorList>
            <person name="Yuyama I."/>
            <person name="Kume K."/>
            <person name="Tamura T."/>
            <person name="Inagaki Y."/>
            <person name="Hashimoto T."/>
        </authorList>
    </citation>
    <scope>NUCLEOTIDE SEQUENCE</scope>
    <source>
        <strain evidence="8">NY0171</strain>
    </source>
</reference>
<keyword evidence="4" id="KW-0255">Endonuclease</keyword>
<keyword evidence="1" id="KW-0808">Transferase</keyword>
<dbReference type="InterPro" id="IPR043502">
    <property type="entry name" value="DNA/RNA_pol_sf"/>
</dbReference>
<evidence type="ECO:0000256" key="3">
    <source>
        <dbReference type="ARBA" id="ARBA00022722"/>
    </source>
</evidence>
<dbReference type="InterPro" id="IPR050951">
    <property type="entry name" value="Retrovirus_Pol_polyprotein"/>
</dbReference>
<dbReference type="PANTHER" id="PTHR37984:SF5">
    <property type="entry name" value="PROTEIN NYNRIN-LIKE"/>
    <property type="match status" value="1"/>
</dbReference>
<sequence length="955" mass="109204">MYEITDVSKEIVTPLKESNESINVNSEYQDKILDIVDSHKSVFAEKLPKEGSKLPQFSITLTNPRAIWSVKPRRFSPQDDKVLRENITKGLEDGILIRESSPYVCSPTFVDRPDGGVRMCINYIPLNRHTVPLQYPLPIITELLDSLSGNTIFGKIDARSGFHQIVVEKDSRKFLAFTTKYGVFQYTRMPFGARNAAAHFQQAMVSSFSDLIPSVCDIFVDDIIIKGRDIDEFCDNLDKVLQRFEDLNLRAKASKCVLGYEKLEFLGREVSKVGITPAPSRVADLKALKPPSDKSQVRSVLGLFNFFRSFVPNYATIIAPIQKLTRKGFPFVWNEDLQTLFEAVIEEISKRTLLHYIDYDKEIVLQSDASDLAVGGVLLQRGADKIYEPILFISKVLSEREQRWTTNEKEAYALWYCVQRCEHYLRGTKFTIHTDHANLRWMHRAKSRKVQRWWTYLFDFDFDIVHIPGTANVVADGLSRIGFGSESTSKRLILDLTDLWKKIEAAQSLFSIEEKEAYEELDGFLVDKHERKVIPKAAVELKKMIFNRFHNGTVGHHGAALTQFKIQDNDLTWASIATDLRDWIPACVTCQKIKGAPKKRVTRFRSEMEQPFHTICVDTMGPFPESATGIKYIIVIVDRFSRWTELFPAKTLEAQEACDAIMERVVARFGVPKNIISDGGKQFSCYLTDHLWDTFGVRHHVTTPAHSQSNGAVERVNREVKRHLYALVHDILDKPNWHVALPIIANVINHTRHSVTSHAPAELLFGKRDTTSLLKDWSVDRESSKSELPASHLNVDKYVKNLTDNIAEIIERSKRHLSVEKKASEVPDISPGTYVLIKRYPEPKKLEFPWEGPYQVIEKTSDVEYAIRSLLGARRYCHIDDIKILGIDIDLDKAMNSLAQDVGRRLPKKIIGKKGRGRNEKYEVQWYGLPEDKTTFVCKKEIESSLAFKEFQKSA</sequence>
<keyword evidence="6" id="KW-0695">RNA-directed DNA polymerase</keyword>
<dbReference type="InterPro" id="IPR000477">
    <property type="entry name" value="RT_dom"/>
</dbReference>
<evidence type="ECO:0000259" key="7">
    <source>
        <dbReference type="PROSITE" id="PS50994"/>
    </source>
</evidence>
<dbReference type="Gene3D" id="3.10.20.370">
    <property type="match status" value="1"/>
</dbReference>
<dbReference type="SUPFAM" id="SSF56672">
    <property type="entry name" value="DNA/RNA polymerases"/>
    <property type="match status" value="1"/>
</dbReference>
<evidence type="ECO:0000256" key="6">
    <source>
        <dbReference type="ARBA" id="ARBA00022918"/>
    </source>
</evidence>
<dbReference type="InterPro" id="IPR012337">
    <property type="entry name" value="RNaseH-like_sf"/>
</dbReference>
<dbReference type="Gene3D" id="3.10.10.10">
    <property type="entry name" value="HIV Type 1 Reverse Transcriptase, subunit A, domain 1"/>
    <property type="match status" value="1"/>
</dbReference>
<protein>
    <submittedName>
        <fullName evidence="8">Transposon Tf2-9 polyprotein</fullName>
    </submittedName>
</protein>